<keyword evidence="2" id="KW-0805">Transcription regulation</keyword>
<keyword evidence="5" id="KW-0539">Nucleus</keyword>
<dbReference type="EMBL" id="OX451739">
    <property type="protein sequence ID" value="CAI8609665.1"/>
    <property type="molecule type" value="Genomic_DNA"/>
</dbReference>
<evidence type="ECO:0000313" key="9">
    <source>
        <dbReference type="Proteomes" id="UP001157006"/>
    </source>
</evidence>
<dbReference type="Proteomes" id="UP001157006">
    <property type="component" value="Chromosome 4"/>
</dbReference>
<dbReference type="GO" id="GO:0003677">
    <property type="term" value="F:DNA binding"/>
    <property type="evidence" value="ECO:0007669"/>
    <property type="project" value="UniProtKB-KW"/>
</dbReference>
<dbReference type="AlphaFoldDB" id="A0AAV1AGA5"/>
<gene>
    <name evidence="8" type="ORF">VFH_IV144240</name>
</gene>
<dbReference type="CDD" id="cd10017">
    <property type="entry name" value="B3_DNA"/>
    <property type="match status" value="1"/>
</dbReference>
<feature type="compositionally biased region" description="Basic residues" evidence="6">
    <location>
        <begin position="388"/>
        <end position="397"/>
    </location>
</feature>
<dbReference type="Pfam" id="PF02362">
    <property type="entry name" value="B3"/>
    <property type="match status" value="1"/>
</dbReference>
<keyword evidence="3" id="KW-0238">DNA-binding</keyword>
<dbReference type="PROSITE" id="PS50863">
    <property type="entry name" value="B3"/>
    <property type="match status" value="1"/>
</dbReference>
<evidence type="ECO:0000259" key="7">
    <source>
        <dbReference type="PROSITE" id="PS50863"/>
    </source>
</evidence>
<feature type="compositionally biased region" description="Basic residues" evidence="6">
    <location>
        <begin position="274"/>
        <end position="283"/>
    </location>
</feature>
<organism evidence="8 9">
    <name type="scientific">Vicia faba</name>
    <name type="common">Broad bean</name>
    <name type="synonym">Faba vulgaris</name>
    <dbReference type="NCBI Taxonomy" id="3906"/>
    <lineage>
        <taxon>Eukaryota</taxon>
        <taxon>Viridiplantae</taxon>
        <taxon>Streptophyta</taxon>
        <taxon>Embryophyta</taxon>
        <taxon>Tracheophyta</taxon>
        <taxon>Spermatophyta</taxon>
        <taxon>Magnoliopsida</taxon>
        <taxon>eudicotyledons</taxon>
        <taxon>Gunneridae</taxon>
        <taxon>Pentapetalae</taxon>
        <taxon>rosids</taxon>
        <taxon>fabids</taxon>
        <taxon>Fabales</taxon>
        <taxon>Fabaceae</taxon>
        <taxon>Papilionoideae</taxon>
        <taxon>50 kb inversion clade</taxon>
        <taxon>NPAAA clade</taxon>
        <taxon>Hologalegina</taxon>
        <taxon>IRL clade</taxon>
        <taxon>Fabeae</taxon>
        <taxon>Vicia</taxon>
    </lineage>
</organism>
<sequence>MAKGSSSNNYEEARKQRLEQNNKKIADLGISKISKQLTKIGSSSNKSQKLRVKRELKTNHVAEQRCSSRARNKAPSYSEEFPTDLPHKSSRLRKRSRSSPSSWGSYIARPLDEIKEATKQERDRAYKAAEKLEINLQSPNPSFAKSMVRSHVYSCFWLGLPSRFCQDHLPKEGCNMILEDEEGSEYGAVYIGHRSGLSGGWRAFALQHKLDDGDALVFELVQANRFKIYIVSAFPNISEKEEEENNTLVEEENMHTSKTTKKMKAASNHESASKKTKKRKHAIKTKESENSEESLPESNIDKESKPQRVNSSRKTKSSQKEMQKISEVPSTPEPKEEPQIEVVKPKEAIKKTRSSQRKMQKISEVPITPETKEESQIEVVKPKEAIKKTRSSQRKVQKISEVSTTLEPKGEAQVETVKPKEATKLSKKTRKSKEGNLSKKEEHVQDDAIESMKDVQDDVIESMKDVQDDAIESMKDKPDEKPSKEVSQKPRKKAAVKFFSRKTSISNLICVVKKS</sequence>
<dbReference type="InterPro" id="IPR015300">
    <property type="entry name" value="DNA-bd_pseudobarrel_sf"/>
</dbReference>
<evidence type="ECO:0000256" key="2">
    <source>
        <dbReference type="ARBA" id="ARBA00023015"/>
    </source>
</evidence>
<feature type="domain" description="TF-B3" evidence="7">
    <location>
        <begin position="143"/>
        <end position="234"/>
    </location>
</feature>
<feature type="compositionally biased region" description="Basic residues" evidence="6">
    <location>
        <begin position="88"/>
        <end position="97"/>
    </location>
</feature>
<dbReference type="PANTHER" id="PTHR31391:SF3">
    <property type="entry name" value="B3 DOMAIN-CONTAINING PROTEIN OS05G0481400"/>
    <property type="match status" value="1"/>
</dbReference>
<feature type="region of interest" description="Disordered" evidence="6">
    <location>
        <begin position="33"/>
        <end position="103"/>
    </location>
</feature>
<evidence type="ECO:0000256" key="5">
    <source>
        <dbReference type="ARBA" id="ARBA00023242"/>
    </source>
</evidence>
<dbReference type="GO" id="GO:0005634">
    <property type="term" value="C:nucleus"/>
    <property type="evidence" value="ECO:0007669"/>
    <property type="project" value="UniProtKB-SubCell"/>
</dbReference>
<feature type="compositionally biased region" description="Basic residues" evidence="6">
    <location>
        <begin position="351"/>
        <end position="360"/>
    </location>
</feature>
<feature type="compositionally biased region" description="Basic and acidic residues" evidence="6">
    <location>
        <begin position="370"/>
        <end position="387"/>
    </location>
</feature>
<reference evidence="8 9" key="1">
    <citation type="submission" date="2023-01" db="EMBL/GenBank/DDBJ databases">
        <authorList>
            <person name="Kreplak J."/>
        </authorList>
    </citation>
    <scope>NUCLEOTIDE SEQUENCE [LARGE SCALE GENOMIC DNA]</scope>
</reference>
<comment type="subcellular location">
    <subcellularLocation>
        <location evidence="1">Nucleus</location>
    </subcellularLocation>
</comment>
<dbReference type="InterPro" id="IPR003340">
    <property type="entry name" value="B3_DNA-bd"/>
</dbReference>
<keyword evidence="4" id="KW-0804">Transcription</keyword>
<keyword evidence="9" id="KW-1185">Reference proteome</keyword>
<evidence type="ECO:0000256" key="1">
    <source>
        <dbReference type="ARBA" id="ARBA00004123"/>
    </source>
</evidence>
<evidence type="ECO:0000256" key="6">
    <source>
        <dbReference type="SAM" id="MobiDB-lite"/>
    </source>
</evidence>
<feature type="compositionally biased region" description="Basic and acidic residues" evidence="6">
    <location>
        <begin position="333"/>
        <end position="350"/>
    </location>
</feature>
<evidence type="ECO:0000256" key="3">
    <source>
        <dbReference type="ARBA" id="ARBA00023125"/>
    </source>
</evidence>
<evidence type="ECO:0000313" key="8">
    <source>
        <dbReference type="EMBL" id="CAI8609665.1"/>
    </source>
</evidence>
<feature type="compositionally biased region" description="Polar residues" evidence="6">
    <location>
        <begin position="33"/>
        <end position="47"/>
    </location>
</feature>
<evidence type="ECO:0000256" key="4">
    <source>
        <dbReference type="ARBA" id="ARBA00023163"/>
    </source>
</evidence>
<dbReference type="Gene3D" id="2.40.330.10">
    <property type="entry name" value="DNA-binding pseudobarrel domain"/>
    <property type="match status" value="1"/>
</dbReference>
<dbReference type="PANTHER" id="PTHR31391">
    <property type="entry name" value="B3 DOMAIN-CONTAINING PROTEIN OS11G0197600-RELATED"/>
    <property type="match status" value="1"/>
</dbReference>
<feature type="compositionally biased region" description="Basic and acidic residues" evidence="6">
    <location>
        <begin position="53"/>
        <end position="63"/>
    </location>
</feature>
<name>A0AAV1AGA5_VICFA</name>
<protein>
    <recommendedName>
        <fullName evidence="7">TF-B3 domain-containing protein</fullName>
    </recommendedName>
</protein>
<feature type="compositionally biased region" description="Basic and acidic residues" evidence="6">
    <location>
        <begin position="432"/>
        <end position="488"/>
    </location>
</feature>
<dbReference type="SMART" id="SM01019">
    <property type="entry name" value="B3"/>
    <property type="match status" value="1"/>
</dbReference>
<dbReference type="InterPro" id="IPR044837">
    <property type="entry name" value="REM16-like"/>
</dbReference>
<feature type="region of interest" description="Disordered" evidence="6">
    <location>
        <begin position="240"/>
        <end position="494"/>
    </location>
</feature>
<accession>A0AAV1AGA5</accession>
<feature type="compositionally biased region" description="Acidic residues" evidence="6">
    <location>
        <begin position="240"/>
        <end position="251"/>
    </location>
</feature>
<proteinExistence type="predicted"/>
<feature type="compositionally biased region" description="Basic and acidic residues" evidence="6">
    <location>
        <begin position="408"/>
        <end position="424"/>
    </location>
</feature>
<dbReference type="SUPFAM" id="SSF101936">
    <property type="entry name" value="DNA-binding pseudobarrel domain"/>
    <property type="match status" value="1"/>
</dbReference>